<gene>
    <name evidence="1" type="ORF">EZS27_037743</name>
</gene>
<reference evidence="1" key="1">
    <citation type="submission" date="2019-03" db="EMBL/GenBank/DDBJ databases">
        <title>Single cell metagenomics reveals metabolic interactions within the superorganism composed of flagellate Streblomastix strix and complex community of Bacteroidetes bacteria on its surface.</title>
        <authorList>
            <person name="Treitli S.C."/>
            <person name="Kolisko M."/>
            <person name="Husnik F."/>
            <person name="Keeling P."/>
            <person name="Hampl V."/>
        </authorList>
    </citation>
    <scope>NUCLEOTIDE SEQUENCE</scope>
    <source>
        <strain evidence="1">STM</strain>
    </source>
</reference>
<comment type="caution">
    <text evidence="1">The sequence shown here is derived from an EMBL/GenBank/DDBJ whole genome shotgun (WGS) entry which is preliminary data.</text>
</comment>
<evidence type="ECO:0000313" key="1">
    <source>
        <dbReference type="EMBL" id="KAA6311058.1"/>
    </source>
</evidence>
<feature type="non-terminal residue" evidence="1">
    <location>
        <position position="22"/>
    </location>
</feature>
<proteinExistence type="predicted"/>
<dbReference type="EMBL" id="SNRY01007119">
    <property type="protein sequence ID" value="KAA6311058.1"/>
    <property type="molecule type" value="Genomic_DNA"/>
</dbReference>
<dbReference type="AlphaFoldDB" id="A0A5J4PQB8"/>
<organism evidence="1">
    <name type="scientific">termite gut metagenome</name>
    <dbReference type="NCBI Taxonomy" id="433724"/>
    <lineage>
        <taxon>unclassified sequences</taxon>
        <taxon>metagenomes</taxon>
        <taxon>organismal metagenomes</taxon>
    </lineage>
</organism>
<name>A0A5J4PQB8_9ZZZZ</name>
<accession>A0A5J4PQB8</accession>
<sequence length="22" mass="2636">MDTREDFQRTELKERIIITALG</sequence>
<protein>
    <submittedName>
        <fullName evidence="1">Uncharacterized protein</fullName>
    </submittedName>
</protein>